<protein>
    <submittedName>
        <fullName evidence="3">Putative glycosyl transferase</fullName>
    </submittedName>
</protein>
<dbReference type="Proteomes" id="UP000184514">
    <property type="component" value="Unassembled WGS sequence"/>
</dbReference>
<dbReference type="GO" id="GO:0016757">
    <property type="term" value="F:glycosyltransferase activity"/>
    <property type="evidence" value="ECO:0007669"/>
    <property type="project" value="TreeGrafter"/>
</dbReference>
<dbReference type="Pfam" id="PF13579">
    <property type="entry name" value="Glyco_trans_4_4"/>
    <property type="match status" value="1"/>
</dbReference>
<evidence type="ECO:0000313" key="3">
    <source>
        <dbReference type="EMBL" id="OJI91944.1"/>
    </source>
</evidence>
<keyword evidence="1 3" id="KW-0808">Transferase</keyword>
<comment type="caution">
    <text evidence="3">The sequence shown here is derived from an EMBL/GenBank/DDBJ whole genome shotgun (WGS) entry which is preliminary data.</text>
</comment>
<dbReference type="PANTHER" id="PTHR46401">
    <property type="entry name" value="GLYCOSYLTRANSFERASE WBBK-RELATED"/>
    <property type="match status" value="1"/>
</dbReference>
<organism evidence="3 4">
    <name type="scientific">Planktotalea frisia</name>
    <dbReference type="NCBI Taxonomy" id="696762"/>
    <lineage>
        <taxon>Bacteria</taxon>
        <taxon>Pseudomonadati</taxon>
        <taxon>Pseudomonadota</taxon>
        <taxon>Alphaproteobacteria</taxon>
        <taxon>Rhodobacterales</taxon>
        <taxon>Paracoccaceae</taxon>
        <taxon>Planktotalea</taxon>
    </lineage>
</organism>
<dbReference type="CDD" id="cd03794">
    <property type="entry name" value="GT4_WbuB-like"/>
    <property type="match status" value="1"/>
</dbReference>
<dbReference type="InterPro" id="IPR028098">
    <property type="entry name" value="Glyco_trans_4-like_N"/>
</dbReference>
<proteinExistence type="predicted"/>
<evidence type="ECO:0000313" key="4">
    <source>
        <dbReference type="Proteomes" id="UP000184514"/>
    </source>
</evidence>
<dbReference type="GO" id="GO:0009103">
    <property type="term" value="P:lipopolysaccharide biosynthetic process"/>
    <property type="evidence" value="ECO:0007669"/>
    <property type="project" value="TreeGrafter"/>
</dbReference>
<dbReference type="Pfam" id="PF13692">
    <property type="entry name" value="Glyco_trans_1_4"/>
    <property type="match status" value="1"/>
</dbReference>
<dbReference type="Gene3D" id="3.40.50.2000">
    <property type="entry name" value="Glycogen Phosphorylase B"/>
    <property type="match status" value="2"/>
</dbReference>
<dbReference type="SUPFAM" id="SSF53756">
    <property type="entry name" value="UDP-Glycosyltransferase/glycogen phosphorylase"/>
    <property type="match status" value="1"/>
</dbReference>
<reference evidence="3 4" key="1">
    <citation type="submission" date="2016-10" db="EMBL/GenBank/DDBJ databases">
        <title>Genome sequence of Planktotalea frisia SH6-1.</title>
        <authorList>
            <person name="Poehlein A."/>
            <person name="Bakenhus I."/>
            <person name="Voget S."/>
            <person name="Brinkhoff T."/>
            <person name="Simon M."/>
        </authorList>
    </citation>
    <scope>NUCLEOTIDE SEQUENCE [LARGE SCALE GENOMIC DNA]</scope>
    <source>
        <strain evidence="3 4">SH6-1</strain>
    </source>
</reference>
<gene>
    <name evidence="3" type="ORF">PFRI_38500</name>
</gene>
<name>A0A1L9NS42_9RHOB</name>
<dbReference type="AlphaFoldDB" id="A0A1L9NS42"/>
<sequence length="420" mass="47752">MRVWIIKTGEPVPHLPAESGDRLFRAGLMAQTLHERGHHVTWWTGCFHHQLKIMRDVVHSTPVRPNPDGPEMIFLPSKGYKRHISPARFIDHAQIRRAFTRLAPLQTRPDVILCAWPTIDLAFAAVQFGRAHNIPVVLDIRDLWPDIFYERITAKTGLPFKNYFLPWERMGKRAVQGADALISITGGMLEWGQHRFARETTKRDRVFHQSQSATQMREDLGFWAERGVDLDAPKTRLVWAGTLISDLDIQTLLKAIEALPEAAARELEFVFCGSGDLSPRIEQMAERLPHVVFGGWVSQNALNALYARSHIGLMCYLDRFDFQLSIPNKVADFTRSELRVLTNLKGEMQRVLGSEDLLISYPTGDAEALCARLVEIAEDPAHYRSPAPKARALFERQFDAHVVMSEFADYIEQIAHEGCT</sequence>
<keyword evidence="4" id="KW-1185">Reference proteome</keyword>
<evidence type="ECO:0000259" key="2">
    <source>
        <dbReference type="Pfam" id="PF13579"/>
    </source>
</evidence>
<dbReference type="STRING" id="696762.PFRI_38500"/>
<accession>A0A1L9NS42</accession>
<dbReference type="EMBL" id="MLCB01000210">
    <property type="protein sequence ID" value="OJI91944.1"/>
    <property type="molecule type" value="Genomic_DNA"/>
</dbReference>
<evidence type="ECO:0000256" key="1">
    <source>
        <dbReference type="ARBA" id="ARBA00022679"/>
    </source>
</evidence>
<dbReference type="PANTHER" id="PTHR46401:SF2">
    <property type="entry name" value="GLYCOSYLTRANSFERASE WBBK-RELATED"/>
    <property type="match status" value="1"/>
</dbReference>
<feature type="domain" description="Glycosyltransferase subfamily 4-like N-terminal" evidence="2">
    <location>
        <begin position="28"/>
        <end position="190"/>
    </location>
</feature>